<dbReference type="InterPro" id="IPR039478">
    <property type="entry name" value="FAM184A/B_N"/>
</dbReference>
<evidence type="ECO:0000313" key="6">
    <source>
        <dbReference type="WBParaSite" id="Pan_g3994.t1"/>
    </source>
</evidence>
<dbReference type="AlphaFoldDB" id="A0A7E4VW30"/>
<evidence type="ECO:0000313" key="5">
    <source>
        <dbReference type="Proteomes" id="UP000492821"/>
    </source>
</evidence>
<organism evidence="5 6">
    <name type="scientific">Panagrellus redivivus</name>
    <name type="common">Microworm</name>
    <dbReference type="NCBI Taxonomy" id="6233"/>
    <lineage>
        <taxon>Eukaryota</taxon>
        <taxon>Metazoa</taxon>
        <taxon>Ecdysozoa</taxon>
        <taxon>Nematoda</taxon>
        <taxon>Chromadorea</taxon>
        <taxon>Rhabditida</taxon>
        <taxon>Tylenchina</taxon>
        <taxon>Panagrolaimomorpha</taxon>
        <taxon>Panagrolaimoidea</taxon>
        <taxon>Panagrolaimidae</taxon>
        <taxon>Panagrellus</taxon>
    </lineage>
</organism>
<evidence type="ECO:0000256" key="2">
    <source>
        <dbReference type="SAM" id="Coils"/>
    </source>
</evidence>
<evidence type="ECO:0000256" key="1">
    <source>
        <dbReference type="ARBA" id="ARBA00023054"/>
    </source>
</evidence>
<feature type="compositionally biased region" description="Acidic residues" evidence="3">
    <location>
        <begin position="852"/>
        <end position="873"/>
    </location>
</feature>
<feature type="compositionally biased region" description="Polar residues" evidence="3">
    <location>
        <begin position="931"/>
        <end position="946"/>
    </location>
</feature>
<accession>A0A7E4VW30</accession>
<dbReference type="Pfam" id="PF15665">
    <property type="entry name" value="FAM184"/>
    <property type="match status" value="1"/>
</dbReference>
<dbReference type="Proteomes" id="UP000492821">
    <property type="component" value="Unassembled WGS sequence"/>
</dbReference>
<feature type="compositionally biased region" description="Polar residues" evidence="3">
    <location>
        <begin position="997"/>
        <end position="1010"/>
    </location>
</feature>
<sequence length="1088" mass="124366">MADKFREKLGYLSDEIEESQSLLRSNSPHIRADSKNGSRSPRRVSRSPHPYPAVDSQQPSNSLSHSSRPEIAAWPAPPPPNAINMKPVAKTNPVRPTTSATSPVTFEDASNLSEDSNKLLSMLKVAAASSAGRGRESELRRKIQNLEETVADYERQKYSVMGSFTEYRERVVERERKLEAEYSGKIIALSEEVLGAKKDFEARMKSFQALQERFEKEKQQALEKMRQEHQKEIQVLEQRFSASQLINLEQKYIIEIQRLEEERKSLRAEKERLGETFEMKLRRAQSLYETELSAAKMLYQKELEALRDHEEALKEELAARQEEFHDRLQELELQAKQSKDEMNGCRQDVVVLEKKLKAKEDEIASISKDLATAAAEAQKSLHYLDTLSNSHDELKEEYKEQAWEIKHKLDLLKSAENTKSRLEDMIRDLQMEVKALKAKVEFLEKERNNLMSQTDSQGSLHNSQVRALEAVLQTLTEEKNSAREYYENLLAMERGQAESREFSMKKEYSQRLNEIEEQYNCLREHLEGNDAFGPDSMKLWEEIATLRSEKRNLEEEVTTMRNQLQTVEQINDAPDSKISLDYVVELLKAIESVKAKISKGNSSKSSVSSKSKENSVDADTQRILDVDVTLLKDQLREELDGNAGSRGPELNRILSRLHELESSLDDIIVEKNGALQRVEDLKVENARLVAEVHGPGKDESSENLIISQLKENIDAQAAQITEQSRLIEEKTAEIDAYKARLEANDKTNADFENERNASQAEIKTLRDELNELTEMKERVETELQSRKAELAKISKKTEDYVRQRDQKQALIYERKLESLKEEHEKEMQALRESEAQLRQDLEAALAANETHPEEDEIKPDLAEDGVQTDDVPDISDNKKEVEDLLKLVEELRAEVTARDDAMRKAIKVDTESEDLELDCEHVTVEEKKSPRAQSVTVMGSTSSSEPPVTCHKNMFQTLVSQMTDKKERRESKTDAADAKKAAKKKEREQKELIKKNAATSLTTRAKSPSLLTRLRDRSPSKTKFLSPEPTSPSPTSSKNLLSPIDAERPAEERETSRRASPSRPLFARKTKEGSEPMDKSEKRPAWKF</sequence>
<feature type="coiled-coil region" evidence="2">
    <location>
        <begin position="197"/>
        <end position="570"/>
    </location>
</feature>
<keyword evidence="5" id="KW-1185">Reference proteome</keyword>
<feature type="compositionally biased region" description="Low complexity" evidence="3">
    <location>
        <begin position="1025"/>
        <end position="1043"/>
    </location>
</feature>
<feature type="region of interest" description="Disordered" evidence="3">
    <location>
        <begin position="847"/>
        <end position="878"/>
    </location>
</feature>
<reference evidence="6" key="2">
    <citation type="submission" date="2020-10" db="UniProtKB">
        <authorList>
            <consortium name="WormBaseParasite"/>
        </authorList>
    </citation>
    <scope>IDENTIFICATION</scope>
</reference>
<evidence type="ECO:0000259" key="4">
    <source>
        <dbReference type="Pfam" id="PF15665"/>
    </source>
</evidence>
<feature type="compositionally biased region" description="Polar residues" evidence="3">
    <location>
        <begin position="19"/>
        <end position="28"/>
    </location>
</feature>
<feature type="domain" description="Protein FAM184A/B N-terminal" evidence="4">
    <location>
        <begin position="135"/>
        <end position="292"/>
    </location>
</feature>
<feature type="compositionally biased region" description="Low complexity" evidence="3">
    <location>
        <begin position="56"/>
        <end position="74"/>
    </location>
</feature>
<dbReference type="PANTHER" id="PTHR18870:SF9">
    <property type="entry name" value="PROTEIN TAG-278-RELATED"/>
    <property type="match status" value="1"/>
</dbReference>
<feature type="region of interest" description="Disordered" evidence="3">
    <location>
        <begin position="1"/>
        <end position="112"/>
    </location>
</feature>
<dbReference type="Gene3D" id="1.10.287.1490">
    <property type="match status" value="1"/>
</dbReference>
<feature type="region of interest" description="Disordered" evidence="3">
    <location>
        <begin position="923"/>
        <end position="950"/>
    </location>
</feature>
<feature type="coiled-coil region" evidence="2">
    <location>
        <begin position="671"/>
        <end position="847"/>
    </location>
</feature>
<feature type="compositionally biased region" description="Basic and acidic residues" evidence="3">
    <location>
        <begin position="1045"/>
        <end position="1057"/>
    </location>
</feature>
<keyword evidence="1 2" id="KW-0175">Coiled coil</keyword>
<evidence type="ECO:0000256" key="3">
    <source>
        <dbReference type="SAM" id="MobiDB-lite"/>
    </source>
</evidence>
<feature type="compositionally biased region" description="Basic and acidic residues" evidence="3">
    <location>
        <begin position="963"/>
        <end position="994"/>
    </location>
</feature>
<feature type="compositionally biased region" description="Polar residues" evidence="3">
    <location>
        <begin position="94"/>
        <end position="112"/>
    </location>
</feature>
<feature type="region of interest" description="Disordered" evidence="3">
    <location>
        <begin position="962"/>
        <end position="1088"/>
    </location>
</feature>
<name>A0A7E4VW30_PANRE</name>
<reference evidence="5" key="1">
    <citation type="journal article" date="2013" name="Genetics">
        <title>The draft genome and transcriptome of Panagrellus redivivus are shaped by the harsh demands of a free-living lifestyle.</title>
        <authorList>
            <person name="Srinivasan J."/>
            <person name="Dillman A.R."/>
            <person name="Macchietto M.G."/>
            <person name="Heikkinen L."/>
            <person name="Lakso M."/>
            <person name="Fracchia K.M."/>
            <person name="Antoshechkin I."/>
            <person name="Mortazavi A."/>
            <person name="Wong G."/>
            <person name="Sternberg P.W."/>
        </authorList>
    </citation>
    <scope>NUCLEOTIDE SEQUENCE [LARGE SCALE GENOMIC DNA]</scope>
    <source>
        <strain evidence="5">MT8872</strain>
    </source>
</reference>
<dbReference type="WBParaSite" id="Pan_g3994.t1">
    <property type="protein sequence ID" value="Pan_g3994.t1"/>
    <property type="gene ID" value="Pan_g3994"/>
</dbReference>
<protein>
    <submittedName>
        <fullName evidence="6">FAM184 domain-containing protein</fullName>
    </submittedName>
</protein>
<proteinExistence type="predicted"/>
<dbReference type="PANTHER" id="PTHR18870">
    <property type="entry name" value="PROTEIN TAG-278-RELATED"/>
    <property type="match status" value="1"/>
</dbReference>
<feature type="compositionally biased region" description="Basic and acidic residues" evidence="3">
    <location>
        <begin position="1069"/>
        <end position="1088"/>
    </location>
</feature>